<feature type="transmembrane region" description="Helical" evidence="14">
    <location>
        <begin position="268"/>
        <end position="286"/>
    </location>
</feature>
<dbReference type="GO" id="GO:0106073">
    <property type="term" value="F:dolichyl pyrophosphate Glc2Man9GlcNAc2 alpha-1,2-glucosyltransferase activity"/>
    <property type="evidence" value="ECO:0007669"/>
    <property type="project" value="UniProtKB-UniRule"/>
</dbReference>
<comment type="similarity">
    <text evidence="3 14">Belongs to the ALG10 glucosyltransferase family.</text>
</comment>
<dbReference type="PIRSF" id="PIRSF028810">
    <property type="entry name" value="Alpha1_2_glucosyltferase_Alg10"/>
    <property type="match status" value="1"/>
</dbReference>
<accession>A0A1Y1UCW5</accession>
<dbReference type="GeneID" id="33555297"/>
<dbReference type="RefSeq" id="XP_021870019.1">
    <property type="nucleotide sequence ID" value="XM_022013489.1"/>
</dbReference>
<comment type="subcellular location">
    <subcellularLocation>
        <location evidence="1">Endoplasmic reticulum membrane</location>
        <topology evidence="1">Multi-pass membrane protein</topology>
    </subcellularLocation>
</comment>
<feature type="transmembrane region" description="Helical" evidence="14">
    <location>
        <begin position="439"/>
        <end position="458"/>
    </location>
</feature>
<evidence type="ECO:0000256" key="5">
    <source>
        <dbReference type="ARBA" id="ARBA00018512"/>
    </source>
</evidence>
<dbReference type="FunCoup" id="A0A1Y1UCW5">
    <property type="interactions" value="585"/>
</dbReference>
<evidence type="ECO:0000256" key="10">
    <source>
        <dbReference type="ARBA" id="ARBA00022989"/>
    </source>
</evidence>
<comment type="function">
    <text evidence="12">Dol-P-Glc:Glc(2)Man(9)GlcNAc(2)-PP-Dol alpha-1,2-glucosyltransferase that operates in the biosynthetic pathway of dolichol-linked oligosaccharides, the glycan precursors employed in protein asparagine (N)-glycosylation. The assembly of dolichol-linked oligosaccharides begins on the cytosolic side of the endoplasmic reticulum membrane and finishes in its lumen. The sequential addition of sugars to dolichol pyrophosphate produces dolichol-linked oligosaccharides containing fourteen sugars, including two GlcNAcs, nine mannoses and three glucoses. Once assembled, the oligosaccharide is transferred from the lipid to nascent proteins by oligosaccharyltransferases. In the lumen of the endoplasmic reticulum, adds the third and last glucose residue from dolichyl phosphate glucose (Dol-P-Glc) onto the lipid-linked oligosaccharide intermediate Glc(2)Man(9)GlcNAc(2)-PP-Dol to produce Glc(3)Man(9)GlcNAc(2)-PP-Dol.</text>
</comment>
<sequence>MSTRHEGSSSGWTTRTKLHIATLTVSVIVFLLVQIEVPDPYLDEIFHIPQTQRYCDEDFEFWDPAITTPPGLYLLSAIPLMTVHVPCTVALLRGTNLLFSTLVIPGIVSCLFDTSRSTAAWKHFAFPSVQALVISTFPLISFFSNLYYTDIGSLAGVLGALLLARRDRHWSAVLVGTWSMTVRQTNVVWLAFIMTTCVLEKVRKLEKKHVIRLCLETVQGLFTHMGSLISTILPYILPFTAFVAFLKWNGGIVLGHKDQHEAAIHLPQLLYFVAFSSVLLLPTLLDNGPVALLSGATRTGLGTPKRLLGSIVAVSSMLFAVHRFTIYHPFLLADNRHYVFYVLRRVFLPYPAAKYAVVPLYLAASWAWFWRLGRCHMHGAKLAYPTCLGRHATILWTLALVGCTTLTLVPSPLIEPRYFLIPSLLLRIQLPTRAWRSELAWYTLINTVTISVFLLKKFRWEGWEGWMRFMW</sequence>
<dbReference type="STRING" id="4999.A0A1Y1UCW5"/>
<evidence type="ECO:0000256" key="9">
    <source>
        <dbReference type="ARBA" id="ARBA00022824"/>
    </source>
</evidence>
<dbReference type="PANTHER" id="PTHR12989">
    <property type="entry name" value="ALPHA-1,2-GLUCOSYLTRANSFERASE ALG10"/>
    <property type="match status" value="1"/>
</dbReference>
<gene>
    <name evidence="15" type="ORF">BD324DRAFT_581247</name>
</gene>
<dbReference type="Pfam" id="PF04922">
    <property type="entry name" value="DIE2_ALG10"/>
    <property type="match status" value="1"/>
</dbReference>
<keyword evidence="10 14" id="KW-1133">Transmembrane helix</keyword>
<dbReference type="OrthoDB" id="4769at2759"/>
<protein>
    <recommendedName>
        <fullName evidence="5 14">Dol-P-Glc:Glc(2)Man(9)GlcNAc(2)-PP-Dol alpha-1,2-glucosyltransferase</fullName>
        <ecNumber evidence="4 14">2.4.1.256</ecNumber>
    </recommendedName>
</protein>
<name>A0A1Y1UCW5_9TREE</name>
<keyword evidence="16" id="KW-1185">Reference proteome</keyword>
<feature type="transmembrane region" description="Helical" evidence="14">
    <location>
        <begin position="124"/>
        <end position="140"/>
    </location>
</feature>
<evidence type="ECO:0000256" key="13">
    <source>
        <dbReference type="ARBA" id="ARBA00048064"/>
    </source>
</evidence>
<evidence type="ECO:0000256" key="8">
    <source>
        <dbReference type="ARBA" id="ARBA00022692"/>
    </source>
</evidence>
<evidence type="ECO:0000256" key="3">
    <source>
        <dbReference type="ARBA" id="ARBA00010600"/>
    </source>
</evidence>
<evidence type="ECO:0000256" key="6">
    <source>
        <dbReference type="ARBA" id="ARBA00022676"/>
    </source>
</evidence>
<dbReference type="GO" id="GO:0006488">
    <property type="term" value="P:dolichol-linked oligosaccharide biosynthetic process"/>
    <property type="evidence" value="ECO:0007669"/>
    <property type="project" value="UniProtKB-UniRule"/>
</dbReference>
<evidence type="ECO:0000256" key="4">
    <source>
        <dbReference type="ARBA" id="ARBA00011967"/>
    </source>
</evidence>
<keyword evidence="7 15" id="KW-0808">Transferase</keyword>
<reference evidence="15 16" key="1">
    <citation type="submission" date="2017-03" db="EMBL/GenBank/DDBJ databases">
        <title>Widespread Adenine N6-methylation of Active Genes in Fungi.</title>
        <authorList>
            <consortium name="DOE Joint Genome Institute"/>
            <person name="Mondo S.J."/>
            <person name="Dannebaum R.O."/>
            <person name="Kuo R.C."/>
            <person name="Louie K.B."/>
            <person name="Bewick A.J."/>
            <person name="Labutti K."/>
            <person name="Haridas S."/>
            <person name="Kuo A."/>
            <person name="Salamov A."/>
            <person name="Ahrendt S.R."/>
            <person name="Lau R."/>
            <person name="Bowen B.P."/>
            <person name="Lipzen A."/>
            <person name="Sullivan W."/>
            <person name="Andreopoulos W.B."/>
            <person name="Clum A."/>
            <person name="Lindquist E."/>
            <person name="Daum C."/>
            <person name="Northen T.R."/>
            <person name="Ramamoorthy G."/>
            <person name="Schmitz R.J."/>
            <person name="Gryganskyi A."/>
            <person name="Culley D."/>
            <person name="Magnuson J."/>
            <person name="James T.Y."/>
            <person name="O'Malley M.A."/>
            <person name="Stajich J.E."/>
            <person name="Spatafora J.W."/>
            <person name="Visel A."/>
            <person name="Grigoriev I.V."/>
        </authorList>
    </citation>
    <scope>NUCLEOTIDE SEQUENCE [LARGE SCALE GENOMIC DNA]</scope>
    <source>
        <strain evidence="15 16">NRRL Y-17943</strain>
    </source>
</reference>
<feature type="transmembrane region" description="Helical" evidence="14">
    <location>
        <begin position="20"/>
        <end position="37"/>
    </location>
</feature>
<keyword evidence="11 14" id="KW-0472">Membrane</keyword>
<dbReference type="Proteomes" id="UP000193218">
    <property type="component" value="Unassembled WGS sequence"/>
</dbReference>
<keyword evidence="9" id="KW-0256">Endoplasmic reticulum</keyword>
<dbReference type="EMBL" id="NBSH01000009">
    <property type="protein sequence ID" value="ORX35890.1"/>
    <property type="molecule type" value="Genomic_DNA"/>
</dbReference>
<dbReference type="InterPro" id="IPR016900">
    <property type="entry name" value="Alg10"/>
</dbReference>
<organism evidence="15 16">
    <name type="scientific">Kockovaella imperatae</name>
    <dbReference type="NCBI Taxonomy" id="4999"/>
    <lineage>
        <taxon>Eukaryota</taxon>
        <taxon>Fungi</taxon>
        <taxon>Dikarya</taxon>
        <taxon>Basidiomycota</taxon>
        <taxon>Agaricomycotina</taxon>
        <taxon>Tremellomycetes</taxon>
        <taxon>Tremellales</taxon>
        <taxon>Cuniculitremaceae</taxon>
        <taxon>Kockovaella</taxon>
    </lineage>
</organism>
<feature type="transmembrane region" description="Helical" evidence="14">
    <location>
        <begin position="307"/>
        <end position="332"/>
    </location>
</feature>
<feature type="transmembrane region" description="Helical" evidence="14">
    <location>
        <begin position="90"/>
        <end position="112"/>
    </location>
</feature>
<dbReference type="EC" id="2.4.1.256" evidence="4 14"/>
<dbReference type="InParanoid" id="A0A1Y1UCW5"/>
<evidence type="ECO:0000256" key="12">
    <source>
        <dbReference type="ARBA" id="ARBA00044727"/>
    </source>
</evidence>
<comment type="catalytic activity">
    <reaction evidence="13">
        <text>an alpha-D-Glc-(1-&gt;3)-alpha-D-Glc-(1-&gt;3)-alpha-D-Man-(1-&gt;2)-alpha-D-Man-(1-&gt;2)-alpha-D-Man-(1-&gt;3)-[alpha-D-Man-(1-&gt;2)-alpha-D-Man-(1-&gt;3)-[alpha-D-Man-(1-&gt;2)-alpha-D-Man-(1-&gt;6)]-alpha-D-Man-(1-&gt;6)]-beta-D-Man-(1-&gt;4)-beta-D-GlcNAc-(1-&gt;4)-alpha-D-GlcNAc-diphospho-di-trans,poly-cis-dolichol + a di-trans,poly-cis-dolichyl beta-D-glucosyl phosphate = a alpha-D-Glc-(1-&gt;2)-alpha-D-Glc-(1-&gt;3)-alpha-D-Glc-(1-&gt;3)-alpha-D-Man-(1-&gt;2)-alpha-D-Man-(1-&gt;2)-alpha-D-Man-(1-&gt;3)-[alpha-D-Man-(1-&gt;2)-alpha-D-Man-(1-&gt;3)-[alpha-D-Man-(1-&gt;2)-alpha-D-Man-(1-&gt;6)]-alpha-D-Man-(1-&gt;6)]-beta-D-Man-(1-&gt;4)-beta-D-GlcNAc-(1-&gt;4)-alpha-D-GlcNAc-diphospho-di-trans,poly-cis-dolichol + a di-trans,poly-cis-dolichyl phosphate + H(+)</text>
        <dbReference type="Rhea" id="RHEA:29543"/>
        <dbReference type="Rhea" id="RHEA-COMP:19498"/>
        <dbReference type="Rhea" id="RHEA-COMP:19502"/>
        <dbReference type="Rhea" id="RHEA-COMP:19512"/>
        <dbReference type="Rhea" id="RHEA-COMP:19522"/>
        <dbReference type="ChEBI" id="CHEBI:15378"/>
        <dbReference type="ChEBI" id="CHEBI:57525"/>
        <dbReference type="ChEBI" id="CHEBI:57683"/>
        <dbReference type="ChEBI" id="CHEBI:132522"/>
        <dbReference type="ChEBI" id="CHEBI:132523"/>
        <dbReference type="EC" id="2.4.1.256"/>
    </reaction>
    <physiologicalReaction direction="left-to-right" evidence="13">
        <dbReference type="Rhea" id="RHEA:29544"/>
    </physiologicalReaction>
</comment>
<evidence type="ECO:0000313" key="15">
    <source>
        <dbReference type="EMBL" id="ORX35890.1"/>
    </source>
</evidence>
<evidence type="ECO:0000256" key="1">
    <source>
        <dbReference type="ARBA" id="ARBA00004477"/>
    </source>
</evidence>
<keyword evidence="6 14" id="KW-0328">Glycosyltransferase</keyword>
<comment type="pathway">
    <text evidence="2">Protein modification; protein glycosylation.</text>
</comment>
<feature type="transmembrane region" description="Helical" evidence="14">
    <location>
        <begin position="228"/>
        <end position="248"/>
    </location>
</feature>
<evidence type="ECO:0000256" key="11">
    <source>
        <dbReference type="ARBA" id="ARBA00023136"/>
    </source>
</evidence>
<dbReference type="PANTHER" id="PTHR12989:SF10">
    <property type="entry name" value="DOL-P-GLC:GLC(2)MAN(9)GLCNAC(2)-PP-DOL ALPHA-1,2-GLUCOSYLTRANSFERASE-RELATED"/>
    <property type="match status" value="1"/>
</dbReference>
<proteinExistence type="inferred from homology"/>
<dbReference type="AlphaFoldDB" id="A0A1Y1UCW5"/>
<feature type="transmembrane region" description="Helical" evidence="14">
    <location>
        <begin position="352"/>
        <end position="372"/>
    </location>
</feature>
<evidence type="ECO:0000256" key="7">
    <source>
        <dbReference type="ARBA" id="ARBA00022679"/>
    </source>
</evidence>
<dbReference type="GO" id="GO:0005789">
    <property type="term" value="C:endoplasmic reticulum membrane"/>
    <property type="evidence" value="ECO:0007669"/>
    <property type="project" value="UniProtKB-SubCell"/>
</dbReference>
<evidence type="ECO:0000256" key="2">
    <source>
        <dbReference type="ARBA" id="ARBA00004922"/>
    </source>
</evidence>
<keyword evidence="8 14" id="KW-0812">Transmembrane</keyword>
<comment type="caution">
    <text evidence="15">The sequence shown here is derived from an EMBL/GenBank/DDBJ whole genome shotgun (WGS) entry which is preliminary data.</text>
</comment>
<comment type="caution">
    <text evidence="14">Lacks conserved residue(s) required for the propagation of feature annotation.</text>
</comment>
<evidence type="ECO:0000256" key="14">
    <source>
        <dbReference type="PIRNR" id="PIRNR028810"/>
    </source>
</evidence>
<feature type="transmembrane region" description="Helical" evidence="14">
    <location>
        <begin position="393"/>
        <end position="414"/>
    </location>
</feature>
<evidence type="ECO:0000313" key="16">
    <source>
        <dbReference type="Proteomes" id="UP000193218"/>
    </source>
</evidence>